<evidence type="ECO:0000313" key="3">
    <source>
        <dbReference type="Proteomes" id="UP001054945"/>
    </source>
</evidence>
<dbReference type="AlphaFoldDB" id="A0AAV4Q657"/>
<proteinExistence type="predicted"/>
<feature type="region of interest" description="Disordered" evidence="1">
    <location>
        <begin position="1"/>
        <end position="43"/>
    </location>
</feature>
<comment type="caution">
    <text evidence="2">The sequence shown here is derived from an EMBL/GenBank/DDBJ whole genome shotgun (WGS) entry which is preliminary data.</text>
</comment>
<name>A0AAV4Q657_CAEEX</name>
<sequence>MDKALWKHGSSLKAGQRKQRSKQEQRKKDKTGSRVQNLVTNRCCGPNPGNGTLVFGGFAVFGHVELKVLAGQL</sequence>
<evidence type="ECO:0000256" key="1">
    <source>
        <dbReference type="SAM" id="MobiDB-lite"/>
    </source>
</evidence>
<dbReference type="Proteomes" id="UP001054945">
    <property type="component" value="Unassembled WGS sequence"/>
</dbReference>
<dbReference type="EMBL" id="BPLR01005632">
    <property type="protein sequence ID" value="GIY03837.1"/>
    <property type="molecule type" value="Genomic_DNA"/>
</dbReference>
<keyword evidence="3" id="KW-1185">Reference proteome</keyword>
<accession>A0AAV4Q657</accession>
<gene>
    <name evidence="2" type="ORF">CEXT_82021</name>
</gene>
<evidence type="ECO:0000313" key="2">
    <source>
        <dbReference type="EMBL" id="GIY03837.1"/>
    </source>
</evidence>
<evidence type="ECO:0008006" key="4">
    <source>
        <dbReference type="Google" id="ProtNLM"/>
    </source>
</evidence>
<reference evidence="2 3" key="1">
    <citation type="submission" date="2021-06" db="EMBL/GenBank/DDBJ databases">
        <title>Caerostris extrusa draft genome.</title>
        <authorList>
            <person name="Kono N."/>
            <person name="Arakawa K."/>
        </authorList>
    </citation>
    <scope>NUCLEOTIDE SEQUENCE [LARGE SCALE GENOMIC DNA]</scope>
</reference>
<feature type="compositionally biased region" description="Basic and acidic residues" evidence="1">
    <location>
        <begin position="21"/>
        <end position="32"/>
    </location>
</feature>
<organism evidence="2 3">
    <name type="scientific">Caerostris extrusa</name>
    <name type="common">Bark spider</name>
    <name type="synonym">Caerostris bankana</name>
    <dbReference type="NCBI Taxonomy" id="172846"/>
    <lineage>
        <taxon>Eukaryota</taxon>
        <taxon>Metazoa</taxon>
        <taxon>Ecdysozoa</taxon>
        <taxon>Arthropoda</taxon>
        <taxon>Chelicerata</taxon>
        <taxon>Arachnida</taxon>
        <taxon>Araneae</taxon>
        <taxon>Araneomorphae</taxon>
        <taxon>Entelegynae</taxon>
        <taxon>Araneoidea</taxon>
        <taxon>Araneidae</taxon>
        <taxon>Caerostris</taxon>
    </lineage>
</organism>
<protein>
    <recommendedName>
        <fullName evidence="4">40S ribosomal protein S30</fullName>
    </recommendedName>
</protein>